<dbReference type="Gene3D" id="3.30.870.10">
    <property type="entry name" value="Endonuclease Chain A"/>
    <property type="match status" value="1"/>
</dbReference>
<name>A0ABW3Y729_9ACTN</name>
<sequence length="919" mass="98275">MSDHPVTEPSISSADAPVDVAVSPLGHLFAEERHGDRQAREAVFCTFNADLGFFERTVLGVTQATGARITVLGDARMSNPDPRAARNAGTRYVHGIAVTGNGSAFHPKLMVVAGPERVVLAIGSGNLSVGGWHLNTETWTVTTADRQRCPALVPEAAAWLRTLGRVCTITPGAVAGLHRTAETLDTLASHSQVMATGHRLVHNSEQSIITQLPSDPVEELLLHAPFHDDNAAAIHALVRRLAPGRVTLAVQSGGRTVIQPQALARVFDELAVPLKVVEDRGKAYRHGKLIEARTVAGHRWTLTGSPNLSAAALLRSVADGGNVELGVLAQPSVSLFPDGTPITLAEVPAMSITSPVASRATPSVFLVEAVRSVDGLRLTLARPPQQPVQILASPGTDYDTWNEIGTVPAGSATCLLQNVDLPGGCRVRPCWQANGIVREGPLTFVTDPVRVRARIGDGHTRHDASPGPIELLGDARLIERWLDAVQQYAAATRAVTLPRIGATGPAGVASESGTAGPRIDSDSEDWLTYSDDAKSRLGGRMFRFALGVRPTAALMMDEADPTLLAPTDRLLDERTTGLQDDDPNSVDDDTAPAGSGDANGEAPTGQEPSDGQTVDSGDDRRRLSPQERRRIRRRLWRAAHEEAPDLPAIDRLTIGTLVLVSIDLGIWDSADGDDGWAEVLATLLTVLDLGDVPTEVEASAASFAAVAIYLIRDHLPVSGRTREVIRYEAAAEKTAHLYPAADLDLIGSHSDGLHNSRGFPVDPDEVVRVISMIVQDDPLADAIEVLGTRHGDWTMHRHQGAVLHVHGAFRNPFTAAAEALDAADRTDMLAVWATNTHGGWALAVRSGQDLFHIELSRGLVMWRHYRLGRLTTATRLCRDSELASRLRVSHGPLTQPIPGATTAFLRVGLDVAHGPPDCF</sequence>
<proteinExistence type="predicted"/>
<evidence type="ECO:0000313" key="2">
    <source>
        <dbReference type="EMBL" id="MFD1319603.1"/>
    </source>
</evidence>
<evidence type="ECO:0000313" key="3">
    <source>
        <dbReference type="Proteomes" id="UP001597260"/>
    </source>
</evidence>
<evidence type="ECO:0000256" key="1">
    <source>
        <dbReference type="SAM" id="MobiDB-lite"/>
    </source>
</evidence>
<dbReference type="Proteomes" id="UP001597260">
    <property type="component" value="Unassembled WGS sequence"/>
</dbReference>
<keyword evidence="3" id="KW-1185">Reference proteome</keyword>
<feature type="region of interest" description="Disordered" evidence="1">
    <location>
        <begin position="504"/>
        <end position="524"/>
    </location>
</feature>
<organism evidence="2 3">
    <name type="scientific">Micromonospora sonneratiae</name>
    <dbReference type="NCBI Taxonomy" id="1184706"/>
    <lineage>
        <taxon>Bacteria</taxon>
        <taxon>Bacillati</taxon>
        <taxon>Actinomycetota</taxon>
        <taxon>Actinomycetes</taxon>
        <taxon>Micromonosporales</taxon>
        <taxon>Micromonosporaceae</taxon>
        <taxon>Micromonospora</taxon>
    </lineage>
</organism>
<reference evidence="3" key="1">
    <citation type="journal article" date="2019" name="Int. J. Syst. Evol. Microbiol.">
        <title>The Global Catalogue of Microorganisms (GCM) 10K type strain sequencing project: providing services to taxonomists for standard genome sequencing and annotation.</title>
        <authorList>
            <consortium name="The Broad Institute Genomics Platform"/>
            <consortium name="The Broad Institute Genome Sequencing Center for Infectious Disease"/>
            <person name="Wu L."/>
            <person name="Ma J."/>
        </authorList>
    </citation>
    <scope>NUCLEOTIDE SEQUENCE [LARGE SCALE GENOMIC DNA]</scope>
    <source>
        <strain evidence="3">JCM 31037</strain>
    </source>
</reference>
<protein>
    <recommendedName>
        <fullName evidence="4">PLD-like domain-containing protein</fullName>
    </recommendedName>
</protein>
<feature type="region of interest" description="Disordered" evidence="1">
    <location>
        <begin position="574"/>
        <end position="625"/>
    </location>
</feature>
<comment type="caution">
    <text evidence="2">The sequence shown here is derived from an EMBL/GenBank/DDBJ whole genome shotgun (WGS) entry which is preliminary data.</text>
</comment>
<feature type="compositionally biased region" description="Acidic residues" evidence="1">
    <location>
        <begin position="579"/>
        <end position="590"/>
    </location>
</feature>
<evidence type="ECO:0008006" key="4">
    <source>
        <dbReference type="Google" id="ProtNLM"/>
    </source>
</evidence>
<dbReference type="RefSeq" id="WP_377565637.1">
    <property type="nucleotide sequence ID" value="NZ_JBHTMP010000001.1"/>
</dbReference>
<accession>A0ABW3Y729</accession>
<dbReference type="EMBL" id="JBHTMP010000001">
    <property type="protein sequence ID" value="MFD1319603.1"/>
    <property type="molecule type" value="Genomic_DNA"/>
</dbReference>
<feature type="compositionally biased region" description="Polar residues" evidence="1">
    <location>
        <begin position="606"/>
        <end position="615"/>
    </location>
</feature>
<gene>
    <name evidence="2" type="ORF">ACFQ4H_00715</name>
</gene>